<dbReference type="GO" id="GO:0005874">
    <property type="term" value="C:microtubule"/>
    <property type="evidence" value="ECO:0007669"/>
    <property type="project" value="UniProtKB-KW"/>
</dbReference>
<keyword evidence="2 3" id="KW-0505">Motor protein</keyword>
<evidence type="ECO:0000256" key="3">
    <source>
        <dbReference type="PROSITE-ProRule" id="PRU00283"/>
    </source>
</evidence>
<gene>
    <name evidence="5" type="ORF">HPP92_018582</name>
</gene>
<organism evidence="5 6">
    <name type="scientific">Vanilla planifolia</name>
    <name type="common">Vanilla</name>
    <dbReference type="NCBI Taxonomy" id="51239"/>
    <lineage>
        <taxon>Eukaryota</taxon>
        <taxon>Viridiplantae</taxon>
        <taxon>Streptophyta</taxon>
        <taxon>Embryophyta</taxon>
        <taxon>Tracheophyta</taxon>
        <taxon>Spermatophyta</taxon>
        <taxon>Magnoliopsida</taxon>
        <taxon>Liliopsida</taxon>
        <taxon>Asparagales</taxon>
        <taxon>Orchidaceae</taxon>
        <taxon>Vanilloideae</taxon>
        <taxon>Vanilleae</taxon>
        <taxon>Vanilla</taxon>
    </lineage>
</organism>
<name>A0A835UN11_VANPL</name>
<protein>
    <recommendedName>
        <fullName evidence="4">Kinesin motor domain-containing protein</fullName>
    </recommendedName>
</protein>
<evidence type="ECO:0000259" key="4">
    <source>
        <dbReference type="PROSITE" id="PS50067"/>
    </source>
</evidence>
<dbReference type="GO" id="GO:0005875">
    <property type="term" value="C:microtubule associated complex"/>
    <property type="evidence" value="ECO:0007669"/>
    <property type="project" value="TreeGrafter"/>
</dbReference>
<evidence type="ECO:0000313" key="5">
    <source>
        <dbReference type="EMBL" id="KAG0469254.1"/>
    </source>
</evidence>
<dbReference type="PRINTS" id="PR00380">
    <property type="entry name" value="KINESINHEAVY"/>
</dbReference>
<dbReference type="GO" id="GO:0007052">
    <property type="term" value="P:mitotic spindle organization"/>
    <property type="evidence" value="ECO:0007669"/>
    <property type="project" value="TreeGrafter"/>
</dbReference>
<dbReference type="InterPro" id="IPR027417">
    <property type="entry name" value="P-loop_NTPase"/>
</dbReference>
<comment type="similarity">
    <text evidence="3">Belongs to the TRAFAC class myosin-kinesin ATPase superfamily. Kinesin family.</text>
</comment>
<proteinExistence type="inferred from homology"/>
<evidence type="ECO:0000313" key="6">
    <source>
        <dbReference type="Proteomes" id="UP000639772"/>
    </source>
</evidence>
<accession>A0A835UN11</accession>
<dbReference type="PROSITE" id="PS50067">
    <property type="entry name" value="KINESIN_MOTOR_2"/>
    <property type="match status" value="1"/>
</dbReference>
<comment type="caution">
    <text evidence="5">The sequence shown here is derived from an EMBL/GenBank/DDBJ whole genome shotgun (WGS) entry which is preliminary data.</text>
</comment>
<dbReference type="GO" id="GO:0005524">
    <property type="term" value="F:ATP binding"/>
    <property type="evidence" value="ECO:0007669"/>
    <property type="project" value="UniProtKB-UniRule"/>
</dbReference>
<dbReference type="AlphaFoldDB" id="A0A835UN11"/>
<dbReference type="PANTHER" id="PTHR47969">
    <property type="entry name" value="CHROMOSOME-ASSOCIATED KINESIN KIF4A-RELATED"/>
    <property type="match status" value="1"/>
</dbReference>
<dbReference type="PANTHER" id="PTHR47969:SF9">
    <property type="entry name" value="KINESIN-LIKE PROTEIN"/>
    <property type="match status" value="1"/>
</dbReference>
<dbReference type="EMBL" id="JADCNM010000009">
    <property type="protein sequence ID" value="KAG0469254.1"/>
    <property type="molecule type" value="Genomic_DNA"/>
</dbReference>
<dbReference type="GO" id="GO:0008017">
    <property type="term" value="F:microtubule binding"/>
    <property type="evidence" value="ECO:0007669"/>
    <property type="project" value="InterPro"/>
</dbReference>
<feature type="domain" description="Kinesin motor" evidence="4">
    <location>
        <begin position="17"/>
        <end position="373"/>
    </location>
</feature>
<reference evidence="5 6" key="1">
    <citation type="journal article" date="2020" name="Nat. Food">
        <title>A phased Vanilla planifolia genome enables genetic improvement of flavour and production.</title>
        <authorList>
            <person name="Hasing T."/>
            <person name="Tang H."/>
            <person name="Brym M."/>
            <person name="Khazi F."/>
            <person name="Huang T."/>
            <person name="Chambers A.H."/>
        </authorList>
    </citation>
    <scope>NUCLEOTIDE SEQUENCE [LARGE SCALE GENOMIC DNA]</scope>
    <source>
        <tissue evidence="5">Leaf</tissue>
    </source>
</reference>
<feature type="binding site" evidence="3">
    <location>
        <begin position="132"/>
        <end position="139"/>
    </location>
    <ligand>
        <name>ATP</name>
        <dbReference type="ChEBI" id="CHEBI:30616"/>
    </ligand>
</feature>
<sequence length="496" mass="56147">METLIIKSQHSTLSSSHVRVVLRVRPSCLRRSAETEPNLCHASHLLIKWARKSRSISKINVQGKNRPFFLFHHRFESLINLDPDETKSRNECYKAGFLLRRRGYDFQIFNKEVSSVIPGIFHGINATVFAYGATGSGKTYTMQRRSGASFRLLCPAVLAMSRNTRCSVDISFYEVYMDRCYDLLESKAREIKALDDENGRVQLKGLSWVTVSSMDEFAEVFSTGIQRRKVAHTSLNDCSSRSHAVVSIEVRNDGINGKLNLIDLAEERLIFVDVESSSGNEDNRRTCNEGIRLQESAKINQSLFALSNVIRALNHNEQRIPYRESKLTRILQDSLGERQSSFDDCLPWEDKEHSKNEWSLFSNVTYSSTSQSYAKNSKSTMYSEVVSPDGKGRKLFDFGSQVSTCAESASSNSKRKIHVNKDKADTIDLHRNHLLRNTSPSLNVAGKELVKRAQCILELRKSTPTPIKSLLDFEKIGLSSKQVQDLLKRGARGIFT</sequence>
<keyword evidence="3" id="KW-0547">Nucleotide-binding</keyword>
<keyword evidence="3" id="KW-0067">ATP-binding</keyword>
<keyword evidence="1" id="KW-0493">Microtubule</keyword>
<dbReference type="SMART" id="SM00129">
    <property type="entry name" value="KISc"/>
    <property type="match status" value="1"/>
</dbReference>
<dbReference type="InterPro" id="IPR036961">
    <property type="entry name" value="Kinesin_motor_dom_sf"/>
</dbReference>
<dbReference type="GO" id="GO:0007018">
    <property type="term" value="P:microtubule-based movement"/>
    <property type="evidence" value="ECO:0007669"/>
    <property type="project" value="InterPro"/>
</dbReference>
<dbReference type="GO" id="GO:0051231">
    <property type="term" value="P:spindle elongation"/>
    <property type="evidence" value="ECO:0007669"/>
    <property type="project" value="TreeGrafter"/>
</dbReference>
<dbReference type="SUPFAM" id="SSF52540">
    <property type="entry name" value="P-loop containing nucleoside triphosphate hydrolases"/>
    <property type="match status" value="1"/>
</dbReference>
<dbReference type="GO" id="GO:0003777">
    <property type="term" value="F:microtubule motor activity"/>
    <property type="evidence" value="ECO:0007669"/>
    <property type="project" value="InterPro"/>
</dbReference>
<dbReference type="InterPro" id="IPR027640">
    <property type="entry name" value="Kinesin-like_fam"/>
</dbReference>
<evidence type="ECO:0000256" key="1">
    <source>
        <dbReference type="ARBA" id="ARBA00022701"/>
    </source>
</evidence>
<dbReference type="InterPro" id="IPR001752">
    <property type="entry name" value="Kinesin_motor_dom"/>
</dbReference>
<dbReference type="Proteomes" id="UP000639772">
    <property type="component" value="Chromosome 9"/>
</dbReference>
<dbReference type="Pfam" id="PF00225">
    <property type="entry name" value="Kinesin"/>
    <property type="match status" value="1"/>
</dbReference>
<evidence type="ECO:0000256" key="2">
    <source>
        <dbReference type="ARBA" id="ARBA00023175"/>
    </source>
</evidence>
<dbReference type="Gene3D" id="3.40.850.10">
    <property type="entry name" value="Kinesin motor domain"/>
    <property type="match status" value="1"/>
</dbReference>
<dbReference type="OrthoDB" id="3176171at2759"/>